<proteinExistence type="predicted"/>
<keyword evidence="2" id="KW-1185">Reference proteome</keyword>
<evidence type="ECO:0000313" key="1">
    <source>
        <dbReference type="EMBL" id="CZE48682.1"/>
    </source>
</evidence>
<dbReference type="AlphaFoldDB" id="A0A128EJV6"/>
<organism evidence="1 2">
    <name type="scientific">Campylobacter geochelonis</name>
    <dbReference type="NCBI Taxonomy" id="1780362"/>
    <lineage>
        <taxon>Bacteria</taxon>
        <taxon>Pseudomonadati</taxon>
        <taxon>Campylobacterota</taxon>
        <taxon>Epsilonproteobacteria</taxon>
        <taxon>Campylobacterales</taxon>
        <taxon>Campylobacteraceae</taxon>
        <taxon>Campylobacter</taxon>
    </lineage>
</organism>
<name>A0A128EJV6_9BACT</name>
<dbReference type="EMBL" id="FIZP01000010">
    <property type="protein sequence ID" value="CZE48682.1"/>
    <property type="molecule type" value="Genomic_DNA"/>
</dbReference>
<sequence>MESIINDMLGFYDAISIVFFTKNIEKTGKICYNVYLIDKNVARRNNDGGSQCC</sequence>
<dbReference type="Proteomes" id="UP000069632">
    <property type="component" value="Unassembled WGS sequence"/>
</dbReference>
<protein>
    <submittedName>
        <fullName evidence="1">Uncharacterized protein</fullName>
    </submittedName>
</protein>
<gene>
    <name evidence="1" type="ORF">ERS672216_01541</name>
</gene>
<reference evidence="1 2" key="1">
    <citation type="submission" date="2016-02" db="EMBL/GenBank/DDBJ databases">
        <authorList>
            <consortium name="Pathogen Informatics"/>
        </authorList>
    </citation>
    <scope>NUCLEOTIDE SEQUENCE [LARGE SCALE GENOMIC DNA]</scope>
    <source>
        <strain evidence="1 2">RC20</strain>
    </source>
</reference>
<accession>A0A128EJV6</accession>
<evidence type="ECO:0000313" key="2">
    <source>
        <dbReference type="Proteomes" id="UP000069632"/>
    </source>
</evidence>